<dbReference type="GO" id="GO:0042744">
    <property type="term" value="P:hydrogen peroxide catabolic process"/>
    <property type="evidence" value="ECO:0007669"/>
    <property type="project" value="UniProtKB-KW"/>
</dbReference>
<gene>
    <name evidence="8 12" type="primary">katG</name>
    <name evidence="12" type="ORF">NOG11_06100</name>
</gene>
<comment type="cofactor">
    <cofactor evidence="8">
        <name>heme b</name>
        <dbReference type="ChEBI" id="CHEBI:60344"/>
    </cofactor>
    <text evidence="8">Binds 1 heme b (iron(II)-protoporphyrin IX) group per dimer.</text>
</comment>
<evidence type="ECO:0000256" key="10">
    <source>
        <dbReference type="SAM" id="MobiDB-lite"/>
    </source>
</evidence>
<evidence type="ECO:0000256" key="4">
    <source>
        <dbReference type="ARBA" id="ARBA00023002"/>
    </source>
</evidence>
<evidence type="ECO:0000256" key="3">
    <source>
        <dbReference type="ARBA" id="ARBA00022723"/>
    </source>
</evidence>
<keyword evidence="13" id="KW-1185">Reference proteome</keyword>
<dbReference type="Proteomes" id="UP001142610">
    <property type="component" value="Unassembled WGS sequence"/>
</dbReference>
<comment type="function">
    <text evidence="8">Bifunctional enzyme with both catalase and broad-spectrum peroxidase activity.</text>
</comment>
<comment type="catalytic activity">
    <reaction evidence="7 8 9">
        <text>2 H2O2 = O2 + 2 H2O</text>
        <dbReference type="Rhea" id="RHEA:20309"/>
        <dbReference type="ChEBI" id="CHEBI:15377"/>
        <dbReference type="ChEBI" id="CHEBI:15379"/>
        <dbReference type="ChEBI" id="CHEBI:16240"/>
        <dbReference type="EC" id="1.11.1.21"/>
    </reaction>
</comment>
<dbReference type="InterPro" id="IPR000763">
    <property type="entry name" value="Catalase_peroxidase"/>
</dbReference>
<dbReference type="NCBIfam" id="NF011635">
    <property type="entry name" value="PRK15061.1"/>
    <property type="match status" value="1"/>
</dbReference>
<dbReference type="PROSITE" id="PS51257">
    <property type="entry name" value="PROKAR_LIPOPROTEIN"/>
    <property type="match status" value="1"/>
</dbReference>
<feature type="cross-link" description="Tryptophyl-tyrosyl-methioninium (Tyr-Met) (with Trp-149)" evidence="8">
    <location>
        <begin position="271"/>
        <end position="297"/>
    </location>
</feature>
<comment type="similarity">
    <text evidence="8 9">Belongs to the peroxidase family. Peroxidase/catalase subfamily.</text>
</comment>
<comment type="caution">
    <text evidence="12">The sequence shown here is derived from an EMBL/GenBank/DDBJ whole genome shotgun (WGS) entry which is preliminary data.</text>
</comment>
<dbReference type="SUPFAM" id="SSF48113">
    <property type="entry name" value="Heme-dependent peroxidases"/>
    <property type="match status" value="2"/>
</dbReference>
<feature type="binding site" description="axial binding residue" evidence="8">
    <location>
        <position position="312"/>
    </location>
    <ligand>
        <name>heme b</name>
        <dbReference type="ChEBI" id="CHEBI:60344"/>
    </ligand>
    <ligandPart>
        <name>Fe</name>
        <dbReference type="ChEBI" id="CHEBI:18248"/>
    </ligandPart>
</feature>
<dbReference type="PROSITE" id="PS00435">
    <property type="entry name" value="PEROXIDASE_1"/>
    <property type="match status" value="1"/>
</dbReference>
<dbReference type="PRINTS" id="PR00458">
    <property type="entry name" value="PEROXIDASE"/>
</dbReference>
<dbReference type="EMBL" id="JANIBC010000003">
    <property type="protein sequence ID" value="MCQ8184960.1"/>
    <property type="molecule type" value="Genomic_DNA"/>
</dbReference>
<dbReference type="EC" id="1.11.1.21" evidence="8 9"/>
<dbReference type="PROSITE" id="PS00436">
    <property type="entry name" value="PEROXIDASE_2"/>
    <property type="match status" value="1"/>
</dbReference>
<dbReference type="GO" id="GO:0046872">
    <property type="term" value="F:metal ion binding"/>
    <property type="evidence" value="ECO:0007669"/>
    <property type="project" value="UniProtKB-KW"/>
</dbReference>
<evidence type="ECO:0000313" key="12">
    <source>
        <dbReference type="EMBL" id="MCQ8184960.1"/>
    </source>
</evidence>
<dbReference type="GO" id="GO:0005829">
    <property type="term" value="C:cytosol"/>
    <property type="evidence" value="ECO:0007669"/>
    <property type="project" value="TreeGrafter"/>
</dbReference>
<keyword evidence="6 8" id="KW-0376">Hydrogen peroxide</keyword>
<evidence type="ECO:0000256" key="5">
    <source>
        <dbReference type="ARBA" id="ARBA00023004"/>
    </source>
</evidence>
<evidence type="ECO:0000256" key="2">
    <source>
        <dbReference type="ARBA" id="ARBA00022617"/>
    </source>
</evidence>
<keyword evidence="4 8" id="KW-0560">Oxidoreductase</keyword>
<dbReference type="InterPro" id="IPR019794">
    <property type="entry name" value="Peroxidases_AS"/>
</dbReference>
<feature type="domain" description="Plant heme peroxidase family profile" evidence="11">
    <location>
        <begin position="183"/>
        <end position="479"/>
    </location>
</feature>
<comment type="PTM">
    <text evidence="8">Formation of the three residue Trp-Tyr-Met cross-link is important for the catalase, but not the peroxidase activity of the enzyme.</text>
</comment>
<dbReference type="AlphaFoldDB" id="A0A9X2L8D1"/>
<keyword evidence="5 8" id="KW-0408">Iron</keyword>
<evidence type="ECO:0000313" key="13">
    <source>
        <dbReference type="Proteomes" id="UP001142610"/>
    </source>
</evidence>
<protein>
    <recommendedName>
        <fullName evidence="8 9">Catalase-peroxidase</fullName>
        <shortName evidence="8">CP</shortName>
        <ecNumber evidence="8 9">1.11.1.21</ecNumber>
    </recommendedName>
    <alternativeName>
        <fullName evidence="8">Peroxidase/catalase</fullName>
    </alternativeName>
</protein>
<evidence type="ECO:0000256" key="8">
    <source>
        <dbReference type="HAMAP-Rule" id="MF_01961"/>
    </source>
</evidence>
<name>A0A9X2L8D1_9PROT</name>
<dbReference type="GO" id="GO:0070301">
    <property type="term" value="P:cellular response to hydrogen peroxide"/>
    <property type="evidence" value="ECO:0007669"/>
    <property type="project" value="TreeGrafter"/>
</dbReference>
<dbReference type="RefSeq" id="WP_256618821.1">
    <property type="nucleotide sequence ID" value="NZ_JANIBC010000003.1"/>
</dbReference>
<keyword evidence="8 9" id="KW-0732">Signal</keyword>
<dbReference type="InterPro" id="IPR002016">
    <property type="entry name" value="Haem_peroxidase"/>
</dbReference>
<organism evidence="12 13">
    <name type="scientific">Parvularcula maris</name>
    <dbReference type="NCBI Taxonomy" id="2965077"/>
    <lineage>
        <taxon>Bacteria</taxon>
        <taxon>Pseudomonadati</taxon>
        <taxon>Pseudomonadota</taxon>
        <taxon>Alphaproteobacteria</taxon>
        <taxon>Parvularculales</taxon>
        <taxon>Parvularculaceae</taxon>
        <taxon>Parvularcula</taxon>
    </lineage>
</organism>
<dbReference type="PRINTS" id="PR00460">
    <property type="entry name" value="BPEROXIDASE"/>
</dbReference>
<comment type="subunit">
    <text evidence="8">Homodimer or homotetramer.</text>
</comment>
<dbReference type="PANTHER" id="PTHR30555">
    <property type="entry name" value="HYDROPEROXIDASE I, BIFUNCTIONAL CATALASE-PEROXIDASE"/>
    <property type="match status" value="1"/>
</dbReference>
<dbReference type="PANTHER" id="PTHR30555:SF0">
    <property type="entry name" value="CATALASE-PEROXIDASE"/>
    <property type="match status" value="1"/>
</dbReference>
<dbReference type="InterPro" id="IPR010255">
    <property type="entry name" value="Haem_peroxidase_sf"/>
</dbReference>
<feature type="signal peptide" evidence="8 9">
    <location>
        <begin position="1"/>
        <end position="20"/>
    </location>
</feature>
<keyword evidence="2 8" id="KW-0349">Heme</keyword>
<evidence type="ECO:0000256" key="1">
    <source>
        <dbReference type="ARBA" id="ARBA00022559"/>
    </source>
</evidence>
<evidence type="ECO:0000256" key="7">
    <source>
        <dbReference type="ARBA" id="ARBA00049145"/>
    </source>
</evidence>
<evidence type="ECO:0000256" key="9">
    <source>
        <dbReference type="RuleBase" id="RU003451"/>
    </source>
</evidence>
<feature type="site" description="Transition state stabilizer" evidence="8">
    <location>
        <position position="146"/>
    </location>
</feature>
<dbReference type="Gene3D" id="1.10.420.10">
    <property type="entry name" value="Peroxidase, domain 2"/>
    <property type="match status" value="2"/>
</dbReference>
<feature type="region of interest" description="Disordered" evidence="10">
    <location>
        <begin position="24"/>
        <end position="63"/>
    </location>
</feature>
<dbReference type="GO" id="GO:0020037">
    <property type="term" value="F:heme binding"/>
    <property type="evidence" value="ECO:0007669"/>
    <property type="project" value="InterPro"/>
</dbReference>
<proteinExistence type="inferred from homology"/>
<keyword evidence="1 8" id="KW-0575">Peroxidase</keyword>
<dbReference type="FunFam" id="1.10.520.10:FF:000002">
    <property type="entry name" value="Catalase-peroxidase"/>
    <property type="match status" value="1"/>
</dbReference>
<reference evidence="12" key="1">
    <citation type="submission" date="2022-07" db="EMBL/GenBank/DDBJ databases">
        <title>Parvularcula maris sp. nov., an algicidal bacterium isolated from seawater.</title>
        <authorList>
            <person name="Li F."/>
        </authorList>
    </citation>
    <scope>NUCLEOTIDE SEQUENCE</scope>
    <source>
        <strain evidence="12">BGMRC 0090</strain>
    </source>
</reference>
<dbReference type="InterPro" id="IPR019793">
    <property type="entry name" value="Peroxidases_heam-ligand_BS"/>
</dbReference>
<accession>A0A9X2L8D1</accession>
<feature type="active site" description="Proton acceptor" evidence="8">
    <location>
        <position position="150"/>
    </location>
</feature>
<comment type="caution">
    <text evidence="8">Lacks conserved residue(s) required for the propagation of feature annotation.</text>
</comment>
<feature type="chain" id="PRO_5041018795" description="Catalase-peroxidase" evidence="8 9">
    <location>
        <begin position="21"/>
        <end position="782"/>
    </location>
</feature>
<sequence length="782" mass="85567" precursor="true">MNSSLKLKLLSATFLTLGLAACGGSDSATSERGAASQPRGAEYRADNEQPTEGEAWEGTTDAERPEVSQAVQAAKGNDFWWPQTLDLAPLRQNASDYSPLGPDFNYREAFLELDLEEVKSDIEALMTESQDWWPADYGHYGPFFIRMAWHSAGTYRLADGRGGAAGGQQRFEPLNSWPDNTNLDKARQLLWPIKKKYGDALSWADLMVLTGNVAMESMGFKTIGFAGGREDDWEPDLVYWGPEGEFLGSKERFAGGELEKPLGASVMGLIYVNPEGPNGSGDPLEAAERIRLTFGRMAMNDEETVALIAGGHTFGKAHGAHKPDDCLSREPAALGTENQGIGWNNSCGKGHSEDTVTSGLEGAWTADPARWTHQYLTFLFEYDWERGESPAGAIQYHPAGGEADSLVPDAHRDDVRHAPMMLTTDLALKEDPAYREISMRFLEDPAEFEDAFARAWFKLTHRDMGPRSNYLGSMVPEGEFIWQDPVPEVSNPISTSDASRLKQEIMASDLTVPQLVRAAWASASSFRESDQRGGTNGARLRFAPQNQWAANSPQEITEVMAVLSDIQQRFNEAGGRQVSMADLLVLGGAAAIEKAAQDAGQDVSVTFRPGRGDATEDMTDGESFVHLEPKADAFRNYYSSEARLTPAQAMVDKADMLGLTIPEMTALIGGMRALGATHGGGEMGVLTDNPGQLTNDFFVNLMDIGTVWEKIGDYTYVGRDRASGEEKWQASEVDLVFGSNAELRAAAERYAYDGGDERLAHDFVRAWTKVMNLGRPQEPSRG</sequence>
<dbReference type="Gene3D" id="1.10.520.10">
    <property type="match status" value="2"/>
</dbReference>
<dbReference type="PROSITE" id="PS50873">
    <property type="entry name" value="PEROXIDASE_4"/>
    <property type="match status" value="1"/>
</dbReference>
<keyword evidence="3 8" id="KW-0479">Metal-binding</keyword>
<evidence type="ECO:0000256" key="6">
    <source>
        <dbReference type="ARBA" id="ARBA00023324"/>
    </source>
</evidence>
<dbReference type="HAMAP" id="MF_01961">
    <property type="entry name" value="Catal_peroxid"/>
    <property type="match status" value="1"/>
</dbReference>
<dbReference type="GO" id="GO:0004096">
    <property type="term" value="F:catalase activity"/>
    <property type="evidence" value="ECO:0007669"/>
    <property type="project" value="UniProtKB-UniRule"/>
</dbReference>
<dbReference type="Pfam" id="PF00141">
    <property type="entry name" value="peroxidase"/>
    <property type="match status" value="2"/>
</dbReference>
<comment type="catalytic activity">
    <reaction evidence="8 9">
        <text>H2O2 + AH2 = A + 2 H2O</text>
        <dbReference type="Rhea" id="RHEA:30275"/>
        <dbReference type="ChEBI" id="CHEBI:13193"/>
        <dbReference type="ChEBI" id="CHEBI:15377"/>
        <dbReference type="ChEBI" id="CHEBI:16240"/>
        <dbReference type="ChEBI" id="CHEBI:17499"/>
        <dbReference type="EC" id="1.11.1.21"/>
    </reaction>
</comment>
<dbReference type="NCBIfam" id="TIGR00198">
    <property type="entry name" value="cat_per_HPI"/>
    <property type="match status" value="1"/>
</dbReference>
<evidence type="ECO:0000259" key="11">
    <source>
        <dbReference type="PROSITE" id="PS50873"/>
    </source>
</evidence>